<dbReference type="EMBL" id="GL378330">
    <property type="protein sequence ID" value="EFJ50762.1"/>
    <property type="molecule type" value="Genomic_DNA"/>
</dbReference>
<organism evidence="8">
    <name type="scientific">Volvox carteri f. nagariensis</name>
    <dbReference type="NCBI Taxonomy" id="3068"/>
    <lineage>
        <taxon>Eukaryota</taxon>
        <taxon>Viridiplantae</taxon>
        <taxon>Chlorophyta</taxon>
        <taxon>core chlorophytes</taxon>
        <taxon>Chlorophyceae</taxon>
        <taxon>CS clade</taxon>
        <taxon>Chlamydomonadales</taxon>
        <taxon>Volvocaceae</taxon>
        <taxon>Volvox</taxon>
    </lineage>
</organism>
<feature type="region of interest" description="Disordered" evidence="6">
    <location>
        <begin position="867"/>
        <end position="887"/>
    </location>
</feature>
<dbReference type="SUPFAM" id="SSF90257">
    <property type="entry name" value="Myosin rod fragments"/>
    <property type="match status" value="1"/>
</dbReference>
<feature type="compositionally biased region" description="Pro residues" evidence="6">
    <location>
        <begin position="1505"/>
        <end position="1516"/>
    </location>
</feature>
<feature type="region of interest" description="Disordered" evidence="6">
    <location>
        <begin position="664"/>
        <end position="711"/>
    </location>
</feature>
<gene>
    <name evidence="7" type="ORF">VOLCADRAFT_103827</name>
</gene>
<feature type="compositionally biased region" description="Basic and acidic residues" evidence="6">
    <location>
        <begin position="692"/>
        <end position="702"/>
    </location>
</feature>
<evidence type="ECO:0000256" key="5">
    <source>
        <dbReference type="SAM" id="Coils"/>
    </source>
</evidence>
<evidence type="ECO:0000256" key="3">
    <source>
        <dbReference type="ARBA" id="ARBA00023054"/>
    </source>
</evidence>
<feature type="region of interest" description="Disordered" evidence="6">
    <location>
        <begin position="2030"/>
        <end position="2075"/>
    </location>
</feature>
<evidence type="ECO:0000256" key="2">
    <source>
        <dbReference type="ARBA" id="ARBA00022490"/>
    </source>
</evidence>
<dbReference type="OrthoDB" id="553155at2759"/>
<feature type="region of interest" description="Disordered" evidence="6">
    <location>
        <begin position="2139"/>
        <end position="2234"/>
    </location>
</feature>
<feature type="region of interest" description="Disordered" evidence="6">
    <location>
        <begin position="1886"/>
        <end position="1912"/>
    </location>
</feature>
<feature type="compositionally biased region" description="Low complexity" evidence="6">
    <location>
        <begin position="1062"/>
        <end position="1076"/>
    </location>
</feature>
<feature type="region of interest" description="Disordered" evidence="6">
    <location>
        <begin position="1599"/>
        <end position="1624"/>
    </location>
</feature>
<dbReference type="GeneID" id="9623978"/>
<keyword evidence="4" id="KW-0206">Cytoskeleton</keyword>
<dbReference type="PANTHER" id="PTHR18861:SF0">
    <property type="entry name" value="BRUCHPILOT, ISOFORM J"/>
    <property type="match status" value="1"/>
</dbReference>
<feature type="compositionally biased region" description="Low complexity" evidence="6">
    <location>
        <begin position="1609"/>
        <end position="1624"/>
    </location>
</feature>
<reference evidence="7 8" key="1">
    <citation type="journal article" date="2010" name="Science">
        <title>Genomic analysis of organismal complexity in the multicellular green alga Volvox carteri.</title>
        <authorList>
            <person name="Prochnik S.E."/>
            <person name="Umen J."/>
            <person name="Nedelcu A.M."/>
            <person name="Hallmann A."/>
            <person name="Miller S.M."/>
            <person name="Nishii I."/>
            <person name="Ferris P."/>
            <person name="Kuo A."/>
            <person name="Mitros T."/>
            <person name="Fritz-Laylin L.K."/>
            <person name="Hellsten U."/>
            <person name="Chapman J."/>
            <person name="Simakov O."/>
            <person name="Rensing S.A."/>
            <person name="Terry A."/>
            <person name="Pangilinan J."/>
            <person name="Kapitonov V."/>
            <person name="Jurka J."/>
            <person name="Salamov A."/>
            <person name="Shapiro H."/>
            <person name="Schmutz J."/>
            <person name="Grimwood J."/>
            <person name="Lindquist E."/>
            <person name="Lucas S."/>
            <person name="Grigoriev I.V."/>
            <person name="Schmitt R."/>
            <person name="Kirk D."/>
            <person name="Rokhsar D.S."/>
        </authorList>
    </citation>
    <scope>NUCLEOTIDE SEQUENCE [LARGE SCALE GENOMIC DNA]</scope>
    <source>
        <strain evidence="8">f. Nagariensis / Eve</strain>
    </source>
</reference>
<evidence type="ECO:0000313" key="7">
    <source>
        <dbReference type="EMBL" id="EFJ50762.1"/>
    </source>
</evidence>
<feature type="compositionally biased region" description="Polar residues" evidence="6">
    <location>
        <begin position="2205"/>
        <end position="2216"/>
    </location>
</feature>
<keyword evidence="2" id="KW-0963">Cytoplasm</keyword>
<dbReference type="GO" id="GO:0005856">
    <property type="term" value="C:cytoskeleton"/>
    <property type="evidence" value="ECO:0007669"/>
    <property type="project" value="UniProtKB-SubCell"/>
</dbReference>
<feature type="compositionally biased region" description="Basic and acidic residues" evidence="6">
    <location>
        <begin position="2188"/>
        <end position="2200"/>
    </location>
</feature>
<feature type="region of interest" description="Disordered" evidence="6">
    <location>
        <begin position="926"/>
        <end position="988"/>
    </location>
</feature>
<proteinExistence type="predicted"/>
<feature type="region of interest" description="Disordered" evidence="6">
    <location>
        <begin position="1476"/>
        <end position="1519"/>
    </location>
</feature>
<dbReference type="STRING" id="3068.D8TPG9"/>
<feature type="coiled-coil region" evidence="5">
    <location>
        <begin position="177"/>
        <end position="267"/>
    </location>
</feature>
<feature type="compositionally biased region" description="Low complexity" evidence="6">
    <location>
        <begin position="2152"/>
        <end position="2177"/>
    </location>
</feature>
<feature type="coiled-coil region" evidence="5">
    <location>
        <begin position="310"/>
        <end position="637"/>
    </location>
</feature>
<feature type="coiled-coil region" evidence="5">
    <location>
        <begin position="117"/>
        <end position="144"/>
    </location>
</feature>
<dbReference type="PANTHER" id="PTHR18861">
    <property type="entry name" value="ELKS/RAB6-INTERACTING/CAST PROTEIN"/>
    <property type="match status" value="1"/>
</dbReference>
<dbReference type="InParanoid" id="D8TPG9"/>
<feature type="region of interest" description="Disordered" evidence="6">
    <location>
        <begin position="1001"/>
        <end position="1020"/>
    </location>
</feature>
<dbReference type="KEGG" id="vcn:VOLCADRAFT_103827"/>
<feature type="region of interest" description="Disordered" evidence="6">
    <location>
        <begin position="1551"/>
        <end position="1575"/>
    </location>
</feature>
<evidence type="ECO:0000256" key="1">
    <source>
        <dbReference type="ARBA" id="ARBA00004245"/>
    </source>
</evidence>
<dbReference type="SUPFAM" id="SSF57997">
    <property type="entry name" value="Tropomyosin"/>
    <property type="match status" value="1"/>
</dbReference>
<feature type="coiled-coil region" evidence="5">
    <location>
        <begin position="1295"/>
        <end position="1380"/>
    </location>
</feature>
<evidence type="ECO:0000256" key="6">
    <source>
        <dbReference type="SAM" id="MobiDB-lite"/>
    </source>
</evidence>
<keyword evidence="8" id="KW-1185">Reference proteome</keyword>
<dbReference type="Gene3D" id="1.20.5.340">
    <property type="match status" value="1"/>
</dbReference>
<feature type="compositionally biased region" description="Low complexity" evidence="6">
    <location>
        <begin position="1493"/>
        <end position="1504"/>
    </location>
</feature>
<evidence type="ECO:0000313" key="8">
    <source>
        <dbReference type="Proteomes" id="UP000001058"/>
    </source>
</evidence>
<sequence>MQKRAASQLQSEATLAAAQRDQLADDLAAVTTKLASEKQAAQAAANKSRDMITALLQEEELQRRKAEATSAQQEAQAAASRAAAVAAQLQTTEGLLTESRNELAAAIAAQKQAAERAAAAVRKVQQLTVALEREKAEAAKVQAENRMRLDAAVAARTAAEAAGVQARTELAKTRSRVTRLEADIANRAAQLAALEDTAASFQARTVELQDQLGALQLQLAAANGLVAELEAQKAALTMEKRCTADELEAERRRVAELQAAADKTAQESVALLERASGLEEELSATTELLHACKAQLHAETATSKALQVQVAALQDRVAQGAQQLAAAEEATSAAELRAAELSQMVTELQNQMELAEARTAEAQAANSASSVELAAATARVRDLEQQMDRLAEHLEKNEGELEAERSAKHHLRSELDELQEVHSKLEATAKSLKSSQEATARELVDSQGQLRELEAKAEKQREKALHYKQEAERAAAEVTSLRNELDKARTVAAATDAKVMELSTMIIDYESKSKDLDKKVQDATDREAALVRAADNSKTALTKLERDAQMIRREMAESGMRAAQMKHENLELNRTIEGLQAALDKARVDAERSLSLEQQITHLQNELAIAQAFQAQVEELKQQLAQRDRQLADAAARAHSRVQPDAGIPADGELELAMAAAGSAAGTAGGSKPKAEASAPKRPRATTAKNGVRRDTVKKAEPEATPAVTEPQQEMTVVIEPRMTVKSTARPAPVKREPEVDPWAAGVGMDAEDTLELLRDKLAQGMDILESLSATDRTVATVQAGLQTFSYDMHVKLGMEVMALRLQEANMRLNAEQFGEQLQRRAFVRDMLKRVAKEDNWVQYPASDLERISRALNRSASKIQAAESDLRAGGSTGKADSGAQSPPSYAKWLERRQRPSASHRTAFGTTIAKTISAVSSRRTLGLNGAGAGGSGRRASDSSQLRSPSRAGGDTDAASIAGSVPPGGIESHHSVRFQAGDGFPEGADGRADLEDAAEILGLSGGGFSGRESRRGCRPHSRLARADGLAAVEAGERASSRGGDWRSLIRKKRGSGSATNSPISSSGGAAATADGSSADVAADTDEELKVAAVKNPLMALRLSVRKSLSYKVLSLTDTELDGTTEVTTTATAATTAATTTSTEDEVKPVTIPEVEAPLAALEDVVKAVESISDGQLQVYVRAMEASAAAAAATAAAAVAAVEDWAAGTAQRLSAAREMYSVAHTAKLESITCITDLQQQVHLLREWLAGREQKRLAAATASLEAQRERLSAVVNAAAAAAGGSSGVAAAVERLLTDCDAAADELDNMAAAVEEAAAEAEAQLEERERRRAALRLIEEECVKLAEEMAAQEETERLARIMKEEAEAERRMADAKDEAEARRHAMMAAMLMGQEEWVLEKEARLAALRAAERDQKRLGVLRSTEEEKARAAAAVGRPYDKTLLEELVQLEEAARGEARLRRQRLEEALAELKHFEEMLQRQHDGAAAAPPPPPPSTSPRTSVSVSSAPVQPPPALPPPQLPAGVSPEALVRYAVTAVRECADKAAAVAAAAGGGTGAAAAEGGLNESSAESDLDQASREAQARLSAARLGLEAVVAGAGESRRKVSWRATAVSPSHPRSRSLSPTSAAAAATVDPTAVSAAAAASGVPTQETAAAARAVAAAAAAAEEEDGEGAAAGAAPSPRMSRALTQLASLAPRDSAALRSAQQELQEEQARLAAIVADADGRLKGRSSLLLQDLSQSTTAPQSSLLGLQLASSMPPSLSPRGSLGAPILRMRPSGSGQGGPGSMAAMGLSPRSDATGPEWPLRPDPLSSVSSYGSQPSGAGGGAVLLGGGGGLAPPPLPAVLPHARAGGAHSRAQQHGAGAISPYSRTLPPPQVILPVVGSMDMSGSTSRKSLLVQPRPGPGSGTSPTATPDFLPRISGASTASAGAGTALAAPPPTPRYVTSQLQRIYHNANSGVGGSGSVGGTAAAGGKSSGAAAAQAGGASSTENVGLIGGQSLAALDLLSQLLPTIAQGVGEVRKGMSGWGGNASGASAAGGGGGSSAAAPAAGAPQTTSHDASRCPIGTGAMHGSPLRSSRKGRSILLDSVDGGSSSHSSASSSTSAAAATAAAAAAAAVSLTAMAAPPGSPTGARIRHQTLSLSTQPLHHHRRHNNNGLSRSADAGGGAAAASRRSFAPGATKAGKGGNGDPRNRSSAEMERWMIRGINMQTSPKGTPGTQYQQQQQQQRNGAAVLRP</sequence>
<feature type="region of interest" description="Disordered" evidence="6">
    <location>
        <begin position="1952"/>
        <end position="1978"/>
    </location>
</feature>
<feature type="compositionally biased region" description="Gly residues" evidence="6">
    <location>
        <begin position="1955"/>
        <end position="1967"/>
    </location>
</feature>
<protein>
    <submittedName>
        <fullName evidence="7">Uncharacterized protein</fullName>
    </submittedName>
</protein>
<evidence type="ECO:0000256" key="4">
    <source>
        <dbReference type="ARBA" id="ARBA00023212"/>
    </source>
</evidence>
<comment type="subcellular location">
    <subcellularLocation>
        <location evidence="1">Cytoplasm</location>
        <location evidence="1">Cytoskeleton</location>
    </subcellularLocation>
</comment>
<accession>D8TPG9</accession>
<keyword evidence="3 5" id="KW-0175">Coiled coil</keyword>
<feature type="region of interest" description="Disordered" evidence="6">
    <location>
        <begin position="1028"/>
        <end position="1076"/>
    </location>
</feature>
<feature type="compositionally biased region" description="Gly residues" evidence="6">
    <location>
        <begin position="2030"/>
        <end position="2040"/>
    </location>
</feature>
<feature type="compositionally biased region" description="Low complexity" evidence="6">
    <location>
        <begin position="1968"/>
        <end position="1978"/>
    </location>
</feature>
<feature type="region of interest" description="Disordered" evidence="6">
    <location>
        <begin position="1751"/>
        <end position="1799"/>
    </location>
</feature>
<dbReference type="Proteomes" id="UP000001058">
    <property type="component" value="Unassembled WGS sequence"/>
</dbReference>
<name>D8TPG9_VOLCA</name>
<dbReference type="RefSeq" id="XP_002948355.1">
    <property type="nucleotide sequence ID" value="XM_002948309.1"/>
</dbReference>